<dbReference type="GO" id="GO:0016020">
    <property type="term" value="C:membrane"/>
    <property type="evidence" value="ECO:0007669"/>
    <property type="project" value="GOC"/>
</dbReference>
<feature type="chain" id="PRO_5020600464" evidence="3">
    <location>
        <begin position="30"/>
        <end position="238"/>
    </location>
</feature>
<dbReference type="GO" id="GO:0017040">
    <property type="term" value="F:N-acylsphingosine amidohydrolase activity"/>
    <property type="evidence" value="ECO:0007669"/>
    <property type="project" value="InterPro"/>
</dbReference>
<feature type="region of interest" description="Disordered" evidence="2">
    <location>
        <begin position="213"/>
        <end position="238"/>
    </location>
</feature>
<gene>
    <name evidence="4" type="ORF">D5086_0000151860</name>
</gene>
<dbReference type="EMBL" id="RCHU01000504">
    <property type="protein sequence ID" value="TKS03189.1"/>
    <property type="molecule type" value="Genomic_DNA"/>
</dbReference>
<reference evidence="4" key="1">
    <citation type="submission" date="2018-10" db="EMBL/GenBank/DDBJ databases">
        <title>Population genomic analysis revealed the cold adaptation of white poplar.</title>
        <authorList>
            <person name="Liu Y.-J."/>
        </authorList>
    </citation>
    <scope>NUCLEOTIDE SEQUENCE [LARGE SCALE GENOMIC DNA]</scope>
    <source>
        <strain evidence="4">PAL-ZL1</strain>
    </source>
</reference>
<dbReference type="PANTHER" id="PTHR12670:SF13">
    <property type="entry name" value="NEUTRAL CERAMIDASE"/>
    <property type="match status" value="1"/>
</dbReference>
<feature type="compositionally biased region" description="Basic and acidic residues" evidence="2">
    <location>
        <begin position="218"/>
        <end position="228"/>
    </location>
</feature>
<evidence type="ECO:0000256" key="2">
    <source>
        <dbReference type="SAM" id="MobiDB-lite"/>
    </source>
</evidence>
<organism evidence="4">
    <name type="scientific">Populus alba</name>
    <name type="common">White poplar</name>
    <dbReference type="NCBI Taxonomy" id="43335"/>
    <lineage>
        <taxon>Eukaryota</taxon>
        <taxon>Viridiplantae</taxon>
        <taxon>Streptophyta</taxon>
        <taxon>Embryophyta</taxon>
        <taxon>Tracheophyta</taxon>
        <taxon>Spermatophyta</taxon>
        <taxon>Magnoliopsida</taxon>
        <taxon>eudicotyledons</taxon>
        <taxon>Gunneridae</taxon>
        <taxon>Pentapetalae</taxon>
        <taxon>rosids</taxon>
        <taxon>fabids</taxon>
        <taxon>Malpighiales</taxon>
        <taxon>Salicaceae</taxon>
        <taxon>Saliceae</taxon>
        <taxon>Populus</taxon>
    </lineage>
</organism>
<keyword evidence="1" id="KW-0862">Zinc</keyword>
<comment type="cofactor">
    <cofactor evidence="1">
        <name>Zn(2+)</name>
        <dbReference type="ChEBI" id="CHEBI:29105"/>
    </cofactor>
    <text evidence="1">Binds 1 zinc ion per subunit.</text>
</comment>
<dbReference type="GO" id="GO:0046514">
    <property type="term" value="P:ceramide catabolic process"/>
    <property type="evidence" value="ECO:0007669"/>
    <property type="project" value="InterPro"/>
</dbReference>
<evidence type="ECO:0000313" key="4">
    <source>
        <dbReference type="EMBL" id="TKS03189.1"/>
    </source>
</evidence>
<comment type="caution">
    <text evidence="4">The sequence shown here is derived from an EMBL/GenBank/DDBJ whole genome shotgun (WGS) entry which is preliminary data.</text>
</comment>
<evidence type="ECO:0000256" key="1">
    <source>
        <dbReference type="PIRSR" id="PIRSR606823-2"/>
    </source>
</evidence>
<name>A0A4U5Q0M3_POPAL</name>
<accession>A0A4U5Q0M3</accession>
<keyword evidence="3" id="KW-0732">Signal</keyword>
<proteinExistence type="predicted"/>
<dbReference type="GO" id="GO:0005576">
    <property type="term" value="C:extracellular region"/>
    <property type="evidence" value="ECO:0007669"/>
    <property type="project" value="TreeGrafter"/>
</dbReference>
<evidence type="ECO:0000256" key="3">
    <source>
        <dbReference type="SAM" id="SignalP"/>
    </source>
</evidence>
<dbReference type="InterPro" id="IPR006823">
    <property type="entry name" value="Ceramidase_alk"/>
</dbReference>
<keyword evidence="1" id="KW-0479">Metal-binding</keyword>
<dbReference type="GO" id="GO:0046872">
    <property type="term" value="F:metal ion binding"/>
    <property type="evidence" value="ECO:0007669"/>
    <property type="project" value="UniProtKB-KW"/>
</dbReference>
<dbReference type="STRING" id="43335.A0A4U5Q0M3"/>
<dbReference type="GO" id="GO:0042759">
    <property type="term" value="P:long-chain fatty acid biosynthetic process"/>
    <property type="evidence" value="ECO:0007669"/>
    <property type="project" value="TreeGrafter"/>
</dbReference>
<protein>
    <submittedName>
        <fullName evidence="4">Uncharacterized protein</fullName>
    </submittedName>
</protein>
<feature type="signal peptide" evidence="3">
    <location>
        <begin position="1"/>
        <end position="29"/>
    </location>
</feature>
<dbReference type="GO" id="GO:0046512">
    <property type="term" value="P:sphingosine biosynthetic process"/>
    <property type="evidence" value="ECO:0007669"/>
    <property type="project" value="TreeGrafter"/>
</dbReference>
<dbReference type="AlphaFoldDB" id="A0A4U5Q0M3"/>
<feature type="binding site" evidence="1">
    <location>
        <position position="120"/>
    </location>
    <ligand>
        <name>Zn(2+)</name>
        <dbReference type="ChEBI" id="CHEBI:29105"/>
    </ligand>
</feature>
<dbReference type="PANTHER" id="PTHR12670">
    <property type="entry name" value="CERAMIDASE"/>
    <property type="match status" value="1"/>
</dbReference>
<sequence length="238" mass="26254">MATAKLGGLVLQPLVQVLLLELEPQIADGSGIFGFQQGVIQRSLPYPITWLISFYPSVKMKDLIDRWIKRQGILHWNLCRYDLPSRDVSSINCSFNLTQPEILPFQVLMGKLTTLSVPGELTAMAGRRPREAVKETLISNGGGEFTEETHVHLLPAASTLYGPRTLSEYTQEFSHLALAMEKGGGVLRPADWSPPHLSSKVLKLLADPFRDSLPSGKKFGDIKQDISKPKGGSFKKGD</sequence>